<proteinExistence type="inferred from homology"/>
<dbReference type="EMBL" id="BAABIQ010000005">
    <property type="protein sequence ID" value="GAA4784115.1"/>
    <property type="molecule type" value="Genomic_DNA"/>
</dbReference>
<dbReference type="Gene3D" id="1.10.287.890">
    <property type="entry name" value="Crystal structure of tRNA isopentenylpyrophosphate transferase (bh2366) domain"/>
    <property type="match status" value="1"/>
</dbReference>
<keyword evidence="15" id="KW-1185">Reference proteome</keyword>
<keyword evidence="6 10" id="KW-0547">Nucleotide-binding</keyword>
<dbReference type="HAMAP" id="MF_00185">
    <property type="entry name" value="IPP_trans"/>
    <property type="match status" value="1"/>
</dbReference>
<evidence type="ECO:0000256" key="12">
    <source>
        <dbReference type="RuleBase" id="RU003784"/>
    </source>
</evidence>
<dbReference type="PANTHER" id="PTHR11088">
    <property type="entry name" value="TRNA DIMETHYLALLYLTRANSFERASE"/>
    <property type="match status" value="1"/>
</dbReference>
<comment type="caution">
    <text evidence="10">Lacks conserved residue(s) required for the propagation of feature annotation.</text>
</comment>
<name>A0ABP9AQ15_9SPHI</name>
<reference evidence="15" key="1">
    <citation type="journal article" date="2019" name="Int. J. Syst. Evol. Microbiol.">
        <title>The Global Catalogue of Microorganisms (GCM) 10K type strain sequencing project: providing services to taxonomists for standard genome sequencing and annotation.</title>
        <authorList>
            <consortium name="The Broad Institute Genomics Platform"/>
            <consortium name="The Broad Institute Genome Sequencing Center for Infectious Disease"/>
            <person name="Wu L."/>
            <person name="Ma J."/>
        </authorList>
    </citation>
    <scope>NUCLEOTIDE SEQUENCE [LARGE SCALE GENOMIC DNA]</scope>
    <source>
        <strain evidence="15">JCM 18200</strain>
    </source>
</reference>
<comment type="subunit">
    <text evidence="10">Monomer.</text>
</comment>
<evidence type="ECO:0000256" key="8">
    <source>
        <dbReference type="ARBA" id="ARBA00022842"/>
    </source>
</evidence>
<evidence type="ECO:0000256" key="3">
    <source>
        <dbReference type="ARBA" id="ARBA00005842"/>
    </source>
</evidence>
<evidence type="ECO:0000256" key="7">
    <source>
        <dbReference type="ARBA" id="ARBA00022840"/>
    </source>
</evidence>
<keyword evidence="7 10" id="KW-0067">ATP-binding</keyword>
<dbReference type="PANTHER" id="PTHR11088:SF60">
    <property type="entry name" value="TRNA DIMETHYLALLYLTRANSFERASE"/>
    <property type="match status" value="1"/>
</dbReference>
<evidence type="ECO:0000313" key="15">
    <source>
        <dbReference type="Proteomes" id="UP001501411"/>
    </source>
</evidence>
<evidence type="ECO:0000256" key="5">
    <source>
        <dbReference type="ARBA" id="ARBA00022694"/>
    </source>
</evidence>
<feature type="binding site" evidence="10">
    <location>
        <begin position="14"/>
        <end position="19"/>
    </location>
    <ligand>
        <name>substrate</name>
    </ligand>
</feature>
<comment type="function">
    <text evidence="2 10 12">Catalyzes the transfer of a dimethylallyl group onto the adenine at position 37 in tRNAs that read codons beginning with uridine, leading to the formation of N6-(dimethylallyl)adenosine (i(6)A).</text>
</comment>
<dbReference type="InterPro" id="IPR039657">
    <property type="entry name" value="Dimethylallyltransferase"/>
</dbReference>
<evidence type="ECO:0000256" key="6">
    <source>
        <dbReference type="ARBA" id="ARBA00022741"/>
    </source>
</evidence>
<comment type="cofactor">
    <cofactor evidence="1 10">
        <name>Mg(2+)</name>
        <dbReference type="ChEBI" id="CHEBI:18420"/>
    </cofactor>
</comment>
<protein>
    <recommendedName>
        <fullName evidence="10">tRNA dimethylallyltransferase</fullName>
        <ecNumber evidence="10">2.5.1.75</ecNumber>
    </recommendedName>
    <alternativeName>
        <fullName evidence="10">Dimethylallyl diphosphate:tRNA dimethylallyltransferase</fullName>
        <shortName evidence="10">DMAPP:tRNA dimethylallyltransferase</shortName>
        <shortName evidence="10">DMATase</shortName>
    </alternativeName>
    <alternativeName>
        <fullName evidence="10">Isopentenyl-diphosphate:tRNA isopentenyltransferase</fullName>
        <shortName evidence="10">IPP transferase</shortName>
        <shortName evidence="10">IPPT</shortName>
        <shortName evidence="10">IPTase</shortName>
    </alternativeName>
</protein>
<evidence type="ECO:0000256" key="2">
    <source>
        <dbReference type="ARBA" id="ARBA00003213"/>
    </source>
</evidence>
<evidence type="ECO:0000256" key="4">
    <source>
        <dbReference type="ARBA" id="ARBA00022679"/>
    </source>
</evidence>
<evidence type="ECO:0000256" key="13">
    <source>
        <dbReference type="RuleBase" id="RU003785"/>
    </source>
</evidence>
<dbReference type="Pfam" id="PF01715">
    <property type="entry name" value="IPPT"/>
    <property type="match status" value="1"/>
</dbReference>
<accession>A0ABP9AQ15</accession>
<feature type="binding site" evidence="10">
    <location>
        <begin position="12"/>
        <end position="19"/>
    </location>
    <ligand>
        <name>ATP</name>
        <dbReference type="ChEBI" id="CHEBI:30616"/>
    </ligand>
</feature>
<evidence type="ECO:0000256" key="1">
    <source>
        <dbReference type="ARBA" id="ARBA00001946"/>
    </source>
</evidence>
<dbReference type="Proteomes" id="UP001501411">
    <property type="component" value="Unassembled WGS sequence"/>
</dbReference>
<gene>
    <name evidence="14" type="primary">miaA_2</name>
    <name evidence="10" type="synonym">miaA</name>
    <name evidence="14" type="ORF">GCM10023231_09730</name>
</gene>
<keyword evidence="4 10" id="KW-0808">Transferase</keyword>
<dbReference type="Gene3D" id="3.40.50.300">
    <property type="entry name" value="P-loop containing nucleotide triphosphate hydrolases"/>
    <property type="match status" value="1"/>
</dbReference>
<sequence length="304" mass="34372">MDQIRGLIVLLGPTASGKTSLAVALAKKINGAIISADSRQVYRGMDIGTGKDLAIYGRMTPYLIDIRDAGDTYHIAHFQDDFQEALLTIQSEGKIPILCGGTGLYIQSVLQGYIYTAVPRNDQLRSHLLDQDISALEKLFLSIPHSARFHADMSTKKRLIRAIEIAYWLNTHPETALVPPQPLEANVFGISLPLVERRQRITDRLKHRLEQGLIAEVEGLLTQGIPPDRLKFYGLEYKYVTAYLLGEINDTTLFTKLNTEIHRYAKRQMTYFRKMEKDGIAIHWLDGMKDEEQNCAEICHFLNG</sequence>
<dbReference type="RefSeq" id="WP_345230597.1">
    <property type="nucleotide sequence ID" value="NZ_BAABIQ010000005.1"/>
</dbReference>
<evidence type="ECO:0000313" key="14">
    <source>
        <dbReference type="EMBL" id="GAA4784115.1"/>
    </source>
</evidence>
<keyword evidence="8 10" id="KW-0460">Magnesium</keyword>
<comment type="similarity">
    <text evidence="3 10 13">Belongs to the IPP transferase family.</text>
</comment>
<dbReference type="InterPro" id="IPR018022">
    <property type="entry name" value="IPT"/>
</dbReference>
<feature type="site" description="Interaction with substrate tRNA" evidence="10">
    <location>
        <position position="125"/>
    </location>
</feature>
<dbReference type="NCBIfam" id="TIGR00174">
    <property type="entry name" value="miaA"/>
    <property type="match status" value="1"/>
</dbReference>
<dbReference type="InterPro" id="IPR027417">
    <property type="entry name" value="P-loop_NTPase"/>
</dbReference>
<organism evidence="14 15">
    <name type="scientific">Olivibacter ginsenosidimutans</name>
    <dbReference type="NCBI Taxonomy" id="1176537"/>
    <lineage>
        <taxon>Bacteria</taxon>
        <taxon>Pseudomonadati</taxon>
        <taxon>Bacteroidota</taxon>
        <taxon>Sphingobacteriia</taxon>
        <taxon>Sphingobacteriales</taxon>
        <taxon>Sphingobacteriaceae</taxon>
        <taxon>Olivibacter</taxon>
    </lineage>
</organism>
<comment type="caution">
    <text evidence="14">The sequence shown here is derived from an EMBL/GenBank/DDBJ whole genome shotgun (WGS) entry which is preliminary data.</text>
</comment>
<dbReference type="SUPFAM" id="SSF52540">
    <property type="entry name" value="P-loop containing nucleoside triphosphate hydrolases"/>
    <property type="match status" value="2"/>
</dbReference>
<evidence type="ECO:0000256" key="11">
    <source>
        <dbReference type="RuleBase" id="RU003783"/>
    </source>
</evidence>
<comment type="catalytic activity">
    <reaction evidence="9 10 11">
        <text>adenosine(37) in tRNA + dimethylallyl diphosphate = N(6)-dimethylallyladenosine(37) in tRNA + diphosphate</text>
        <dbReference type="Rhea" id="RHEA:26482"/>
        <dbReference type="Rhea" id="RHEA-COMP:10162"/>
        <dbReference type="Rhea" id="RHEA-COMP:10375"/>
        <dbReference type="ChEBI" id="CHEBI:33019"/>
        <dbReference type="ChEBI" id="CHEBI:57623"/>
        <dbReference type="ChEBI" id="CHEBI:74411"/>
        <dbReference type="ChEBI" id="CHEBI:74415"/>
        <dbReference type="EC" id="2.5.1.75"/>
    </reaction>
</comment>
<dbReference type="EC" id="2.5.1.75" evidence="10"/>
<feature type="region of interest" description="Interaction with substrate tRNA" evidence="10">
    <location>
        <begin position="37"/>
        <end position="40"/>
    </location>
</feature>
<evidence type="ECO:0000256" key="9">
    <source>
        <dbReference type="ARBA" id="ARBA00049563"/>
    </source>
</evidence>
<evidence type="ECO:0000256" key="10">
    <source>
        <dbReference type="HAMAP-Rule" id="MF_00185"/>
    </source>
</evidence>
<keyword evidence="5 10" id="KW-0819">tRNA processing</keyword>
<feature type="site" description="Interaction with substrate tRNA" evidence="10">
    <location>
        <position position="102"/>
    </location>
</feature>